<sequence>MNNSPYSNLLPPDRRGSSANPAFPRLNYGSNVDDNIHNQNRSSGGQVKTEGGGSDNSNNNNHNNIEMSGENRNFPQNSQATLPAHFEHFSTFGQPPLPPPLTATSTTTGILPLPLNQSRTLPPNTNPSHSSYNNAPHFRSSPHGYPETMQQLSSPITPHRYDYPLHSYHATSVQPSTSSNQQGGGAGVFQPWQLDGNQNSRRRESMPDMINKDNSNPLFSHRPMLSGSTDSRPSNNMPGDTGNNNNQGLQQYVHSLTGLVQTSPQQPSSSSSLGLRAWQPMTSVPPPSIPSSSFTSTPPAPVPKRKRSRASTFGSRTTDEDEGSQRTTNITANNGTDDNDSAHAPSGNKKKQPHVTSKDFTKQQQPLASTSAVKAEGSDEIAEMDVEHGQDGDEKIDHRKRKRNRTIRSCVPCHNHKRRCDRKRPCGRCTALGLTGTCVYEIDEARDINDPDVIETDRLRRRIAELEQVVRELRQKAPTRAQAQLASVPTTPAATASTTLTEEGSGEDKKRRVIVDRFARFKLDEAKDVENSAAAAGSRSITPNPPAWAPQSVIPSRSGNLHIRSNIDPTALRDSPAGPSTTHGNDDYKSEPYQTYLLPGEEMSSDKTGRKVFLGVSTGKSMLRRLRELAKGRGDGQLLSVPEDIAFTGVFPDLRKTYPFTTIWSHESFSAEIIGLLPSVEQAELLWQAFSEEHGIYFHPFHMPTVHAEYTSFFAMSATDKMNVPLSSLALHLMICALGCVIRATTAEIFGHPDTTTAVQGGSRKSSASKDAKDLTSSRLQSELYLSASFQALRLCAFLANPTIRSIQAQLLQMVYLLASERAADAWTTAGTLVKQAIAIGLHKDPLSLDPKISMRDAEVRRRLWWSLAGFDCMLCIFFGRPSTISYYSTNLPQDRPDANLSELPGSAQQFLPPSNVLSNETTEQTYHAAYYQLTIPSFELLDRIFTVDRRFSRSTIYGWFSPPPKDSIQPSSFANHGEDSNQHTYQDAIRLANDIGQWYSHLPSGMKFNENDTAEYLLGSRNRRQLNQTLILSMKTWTIVMILHRPYLRLDPTAYPESTEICAQAAHSLLRTYKSMADTKSSLAWSFWTMPYRAFQAGAVCAFLAMRQPGTELADKCLTDLRAVIRVFEDRLSTWNITHPVQADLCEGLVQLEKLITAANQQRNTPQQSSAPPSHSTLPSMSPNLFGLSPNTFSDSSFTTPLSQIQAFPSVTLPASTISSGNGNYLTPPMNGASIYAHAHSGHNDTTRNEQGGMGNMPGGGLGIGIGKGGHNGDNLVGQMNGDFNGPEPLALPQLWANMFGIKMAKDKETQPLTTNTNLNSNPNVSSGPNW</sequence>
<reference evidence="6 7" key="1">
    <citation type="submission" date="2024-01" db="EMBL/GenBank/DDBJ databases">
        <title>Comparative genomics of Cryptococcus and Kwoniella reveals pathogenesis evolution and contrasting modes of karyotype evolution via chromosome fusion or intercentromeric recombination.</title>
        <authorList>
            <person name="Coelho M.A."/>
            <person name="David-Palma M."/>
            <person name="Shea T."/>
            <person name="Bowers K."/>
            <person name="McGinley-Smith S."/>
            <person name="Mohammad A.W."/>
            <person name="Gnirke A."/>
            <person name="Yurkov A.M."/>
            <person name="Nowrousian M."/>
            <person name="Sun S."/>
            <person name="Cuomo C.A."/>
            <person name="Heitman J."/>
        </authorList>
    </citation>
    <scope>NUCLEOTIDE SEQUENCE [LARGE SCALE GENOMIC DNA]</scope>
    <source>
        <strain evidence="6 7">CBS 6074</strain>
    </source>
</reference>
<dbReference type="SMART" id="SM00066">
    <property type="entry name" value="GAL4"/>
    <property type="match status" value="1"/>
</dbReference>
<dbReference type="PANTHER" id="PTHR31001:SF81">
    <property type="entry name" value="ZN(II)2CYS6 TRANSCRIPTION FACTOR"/>
    <property type="match status" value="1"/>
</dbReference>
<keyword evidence="7" id="KW-1185">Reference proteome</keyword>
<feature type="compositionally biased region" description="Basic and acidic residues" evidence="4">
    <location>
        <begin position="385"/>
        <end position="397"/>
    </location>
</feature>
<dbReference type="SUPFAM" id="SSF57701">
    <property type="entry name" value="Zn2/Cys6 DNA-binding domain"/>
    <property type="match status" value="1"/>
</dbReference>
<dbReference type="InterPro" id="IPR050613">
    <property type="entry name" value="Sec_Metabolite_Reg"/>
</dbReference>
<dbReference type="GO" id="GO:0006351">
    <property type="term" value="P:DNA-templated transcription"/>
    <property type="evidence" value="ECO:0007669"/>
    <property type="project" value="InterPro"/>
</dbReference>
<dbReference type="SMART" id="SM00906">
    <property type="entry name" value="Fungal_trans"/>
    <property type="match status" value="1"/>
</dbReference>
<evidence type="ECO:0000259" key="5">
    <source>
        <dbReference type="PROSITE" id="PS50048"/>
    </source>
</evidence>
<dbReference type="GO" id="GO:0003677">
    <property type="term" value="F:DNA binding"/>
    <property type="evidence" value="ECO:0007669"/>
    <property type="project" value="InterPro"/>
</dbReference>
<dbReference type="InterPro" id="IPR036864">
    <property type="entry name" value="Zn2-C6_fun-type_DNA-bd_sf"/>
</dbReference>
<proteinExistence type="predicted"/>
<dbReference type="Pfam" id="PF00172">
    <property type="entry name" value="Zn_clus"/>
    <property type="match status" value="1"/>
</dbReference>
<feature type="region of interest" description="Disordered" evidence="4">
    <location>
        <begin position="480"/>
        <end position="509"/>
    </location>
</feature>
<dbReference type="InterPro" id="IPR007219">
    <property type="entry name" value="XnlR_reg_dom"/>
</dbReference>
<protein>
    <recommendedName>
        <fullName evidence="5">Zn(2)-C6 fungal-type domain-containing protein</fullName>
    </recommendedName>
</protein>
<dbReference type="Gene3D" id="4.10.240.10">
    <property type="entry name" value="Zn(2)-C6 fungal-type DNA-binding domain"/>
    <property type="match status" value="1"/>
</dbReference>
<evidence type="ECO:0000313" key="7">
    <source>
        <dbReference type="Proteomes" id="UP001355207"/>
    </source>
</evidence>
<feature type="compositionally biased region" description="Low complexity" evidence="4">
    <location>
        <begin position="1313"/>
        <end position="1332"/>
    </location>
</feature>
<dbReference type="CDD" id="cd00067">
    <property type="entry name" value="GAL4"/>
    <property type="match status" value="1"/>
</dbReference>
<dbReference type="PROSITE" id="PS00463">
    <property type="entry name" value="ZN2_CY6_FUNGAL_1"/>
    <property type="match status" value="1"/>
</dbReference>
<evidence type="ECO:0000256" key="2">
    <source>
        <dbReference type="ARBA" id="ARBA00022723"/>
    </source>
</evidence>
<dbReference type="EMBL" id="CP144102">
    <property type="protein sequence ID" value="WWC89229.1"/>
    <property type="molecule type" value="Genomic_DNA"/>
</dbReference>
<evidence type="ECO:0000256" key="1">
    <source>
        <dbReference type="ARBA" id="ARBA00004123"/>
    </source>
</evidence>
<feature type="compositionally biased region" description="Polar residues" evidence="4">
    <location>
        <begin position="115"/>
        <end position="134"/>
    </location>
</feature>
<feature type="compositionally biased region" description="Polar residues" evidence="4">
    <location>
        <begin position="362"/>
        <end position="372"/>
    </location>
</feature>
<dbReference type="CDD" id="cd12148">
    <property type="entry name" value="fungal_TF_MHR"/>
    <property type="match status" value="1"/>
</dbReference>
<keyword evidence="3" id="KW-0539">Nucleus</keyword>
<dbReference type="GO" id="GO:0005634">
    <property type="term" value="C:nucleus"/>
    <property type="evidence" value="ECO:0007669"/>
    <property type="project" value="UniProtKB-SubCell"/>
</dbReference>
<dbReference type="GO" id="GO:0008270">
    <property type="term" value="F:zinc ion binding"/>
    <property type="evidence" value="ECO:0007669"/>
    <property type="project" value="InterPro"/>
</dbReference>
<feature type="compositionally biased region" description="Polar residues" evidence="4">
    <location>
        <begin position="28"/>
        <end position="46"/>
    </location>
</feature>
<dbReference type="Proteomes" id="UP001355207">
    <property type="component" value="Chromosome 5"/>
</dbReference>
<evidence type="ECO:0000313" key="6">
    <source>
        <dbReference type="EMBL" id="WWC89229.1"/>
    </source>
</evidence>
<feature type="region of interest" description="Disordered" evidence="4">
    <location>
        <begin position="529"/>
        <end position="592"/>
    </location>
</feature>
<feature type="compositionally biased region" description="Polar residues" evidence="4">
    <location>
        <begin position="325"/>
        <end position="336"/>
    </location>
</feature>
<feature type="region of interest" description="Disordered" evidence="4">
    <location>
        <begin position="1"/>
        <end position="248"/>
    </location>
</feature>
<feature type="compositionally biased region" description="Polar residues" evidence="4">
    <location>
        <begin position="169"/>
        <end position="181"/>
    </location>
</feature>
<organism evidence="6 7">
    <name type="scientific">Kwoniella dendrophila CBS 6074</name>
    <dbReference type="NCBI Taxonomy" id="1295534"/>
    <lineage>
        <taxon>Eukaryota</taxon>
        <taxon>Fungi</taxon>
        <taxon>Dikarya</taxon>
        <taxon>Basidiomycota</taxon>
        <taxon>Agaricomycotina</taxon>
        <taxon>Tremellomycetes</taxon>
        <taxon>Tremellales</taxon>
        <taxon>Cryptococcaceae</taxon>
        <taxon>Kwoniella</taxon>
    </lineage>
</organism>
<feature type="compositionally biased region" description="Low complexity" evidence="4">
    <location>
        <begin position="102"/>
        <end position="113"/>
    </location>
</feature>
<accession>A0AAX4JWR3</accession>
<comment type="subcellular location">
    <subcellularLocation>
        <location evidence="1">Nucleus</location>
    </subcellularLocation>
</comment>
<dbReference type="RefSeq" id="XP_066075992.1">
    <property type="nucleotide sequence ID" value="XM_066219895.1"/>
</dbReference>
<keyword evidence="2" id="KW-0479">Metal-binding</keyword>
<feature type="region of interest" description="Disordered" evidence="4">
    <location>
        <begin position="1309"/>
        <end position="1332"/>
    </location>
</feature>
<feature type="region of interest" description="Disordered" evidence="4">
    <location>
        <begin position="1162"/>
        <end position="1187"/>
    </location>
</feature>
<feature type="compositionally biased region" description="Low complexity" evidence="4">
    <location>
        <begin position="55"/>
        <end position="71"/>
    </location>
</feature>
<dbReference type="PANTHER" id="PTHR31001">
    <property type="entry name" value="UNCHARACTERIZED TRANSCRIPTIONAL REGULATORY PROTEIN"/>
    <property type="match status" value="1"/>
</dbReference>
<dbReference type="InterPro" id="IPR001138">
    <property type="entry name" value="Zn2Cys6_DnaBD"/>
</dbReference>
<name>A0AAX4JWR3_9TREE</name>
<feature type="compositionally biased region" description="Low complexity" evidence="4">
    <location>
        <begin position="235"/>
        <end position="246"/>
    </location>
</feature>
<dbReference type="GeneID" id="91094817"/>
<feature type="domain" description="Zn(2)-C6 fungal-type" evidence="5">
    <location>
        <begin position="409"/>
        <end position="440"/>
    </location>
</feature>
<evidence type="ECO:0000256" key="3">
    <source>
        <dbReference type="ARBA" id="ARBA00023242"/>
    </source>
</evidence>
<evidence type="ECO:0000256" key="4">
    <source>
        <dbReference type="SAM" id="MobiDB-lite"/>
    </source>
</evidence>
<gene>
    <name evidence="6" type="ORF">L201_004147</name>
</gene>
<dbReference type="GO" id="GO:0000981">
    <property type="term" value="F:DNA-binding transcription factor activity, RNA polymerase II-specific"/>
    <property type="evidence" value="ECO:0007669"/>
    <property type="project" value="InterPro"/>
</dbReference>
<feature type="compositionally biased region" description="Low complexity" evidence="4">
    <location>
        <begin position="263"/>
        <end position="272"/>
    </location>
</feature>
<feature type="region of interest" description="Disordered" evidence="4">
    <location>
        <begin position="260"/>
        <end position="403"/>
    </location>
</feature>
<dbReference type="PROSITE" id="PS50048">
    <property type="entry name" value="ZN2_CY6_FUNGAL_2"/>
    <property type="match status" value="1"/>
</dbReference>
<feature type="compositionally biased region" description="Low complexity" evidence="4">
    <location>
        <begin position="485"/>
        <end position="501"/>
    </location>
</feature>
<dbReference type="Pfam" id="PF04082">
    <property type="entry name" value="Fungal_trans"/>
    <property type="match status" value="1"/>
</dbReference>